<dbReference type="InterPro" id="IPR011989">
    <property type="entry name" value="ARM-like"/>
</dbReference>
<reference evidence="1" key="1">
    <citation type="submission" date="2022-07" db="EMBL/GenBank/DDBJ databases">
        <title>Phylogenomic reconstructions and comparative analyses of Kickxellomycotina fungi.</title>
        <authorList>
            <person name="Reynolds N.K."/>
            <person name="Stajich J.E."/>
            <person name="Barry K."/>
            <person name="Grigoriev I.V."/>
            <person name="Crous P."/>
            <person name="Smith M.E."/>
        </authorList>
    </citation>
    <scope>NUCLEOTIDE SEQUENCE</scope>
    <source>
        <strain evidence="1">BCRC 34381</strain>
    </source>
</reference>
<dbReference type="EMBL" id="JANBOI010001672">
    <property type="protein sequence ID" value="KAJ1726255.1"/>
    <property type="molecule type" value="Genomic_DNA"/>
</dbReference>
<sequence>MKDTGSAPQLNTLGGANRFSHKSFTQRAKEIEINAPRRIVRDFDEPDEHGSYFAEALQKWSELNCTRDYSAFMRRVSSYRQSLAQVLYHKEDIVSAIEDYLTTEHELVLVPILDLMTTLVRDLQEEVLPYYERLVRRIMALVRSDSIEVIEAAFNALAYLFKYLAKHLTADLRPTFTLLAPMLG</sequence>
<dbReference type="SUPFAM" id="SSF48371">
    <property type="entry name" value="ARM repeat"/>
    <property type="match status" value="1"/>
</dbReference>
<evidence type="ECO:0000313" key="2">
    <source>
        <dbReference type="Proteomes" id="UP001143981"/>
    </source>
</evidence>
<dbReference type="InterPro" id="IPR016024">
    <property type="entry name" value="ARM-type_fold"/>
</dbReference>
<dbReference type="Gene3D" id="1.25.10.10">
    <property type="entry name" value="Leucine-rich Repeat Variant"/>
    <property type="match status" value="1"/>
</dbReference>
<dbReference type="InterPro" id="IPR052575">
    <property type="entry name" value="SSU_processome_comp_20"/>
</dbReference>
<dbReference type="GO" id="GO:0030686">
    <property type="term" value="C:90S preribosome"/>
    <property type="evidence" value="ECO:0007669"/>
    <property type="project" value="TreeGrafter"/>
</dbReference>
<evidence type="ECO:0000313" key="1">
    <source>
        <dbReference type="EMBL" id="KAJ1726255.1"/>
    </source>
</evidence>
<comment type="caution">
    <text evidence="1">The sequence shown here is derived from an EMBL/GenBank/DDBJ whole genome shotgun (WGS) entry which is preliminary data.</text>
</comment>
<name>A0A9W8CWR1_9FUNG</name>
<feature type="non-terminal residue" evidence="1">
    <location>
        <position position="184"/>
    </location>
</feature>
<keyword evidence="2" id="KW-1185">Reference proteome</keyword>
<accession>A0A9W8CWR1</accession>
<dbReference type="PANTHER" id="PTHR17695:SF11">
    <property type="entry name" value="SMALL SUBUNIT PROCESSOME COMPONENT 20 HOMOLOG"/>
    <property type="match status" value="1"/>
</dbReference>
<protein>
    <submittedName>
        <fullName evidence="1">U3 snoRNP protein</fullName>
    </submittedName>
</protein>
<dbReference type="PANTHER" id="PTHR17695">
    <property type="entry name" value="SMALL SUBUNIT PROCESSOME COMPONENT 20 HOMOLOG"/>
    <property type="match status" value="1"/>
</dbReference>
<proteinExistence type="predicted"/>
<organism evidence="1 2">
    <name type="scientific">Coemansia biformis</name>
    <dbReference type="NCBI Taxonomy" id="1286918"/>
    <lineage>
        <taxon>Eukaryota</taxon>
        <taxon>Fungi</taxon>
        <taxon>Fungi incertae sedis</taxon>
        <taxon>Zoopagomycota</taxon>
        <taxon>Kickxellomycotina</taxon>
        <taxon>Kickxellomycetes</taxon>
        <taxon>Kickxellales</taxon>
        <taxon>Kickxellaceae</taxon>
        <taxon>Coemansia</taxon>
    </lineage>
</organism>
<dbReference type="OrthoDB" id="360653at2759"/>
<dbReference type="GO" id="GO:0032040">
    <property type="term" value="C:small-subunit processome"/>
    <property type="evidence" value="ECO:0007669"/>
    <property type="project" value="TreeGrafter"/>
</dbReference>
<dbReference type="Proteomes" id="UP001143981">
    <property type="component" value="Unassembled WGS sequence"/>
</dbReference>
<dbReference type="AlphaFoldDB" id="A0A9W8CWR1"/>
<gene>
    <name evidence="1" type="primary">UTP20_2</name>
    <name evidence="1" type="ORF">LPJ61_005316</name>
</gene>